<dbReference type="PANTHER" id="PTHR34322">
    <property type="entry name" value="TRANSPOSASE, Y1_TNP DOMAIN-CONTAINING"/>
    <property type="match status" value="1"/>
</dbReference>
<dbReference type="InterPro" id="IPR002686">
    <property type="entry name" value="Transposase_17"/>
</dbReference>
<keyword evidence="3" id="KW-1185">Reference proteome</keyword>
<gene>
    <name evidence="2" type="ORF">MACH26_19590</name>
</gene>
<feature type="domain" description="Transposase IS200-like" evidence="1">
    <location>
        <begin position="12"/>
        <end position="190"/>
    </location>
</feature>
<dbReference type="EMBL" id="AP027272">
    <property type="protein sequence ID" value="BDX06438.1"/>
    <property type="molecule type" value="Genomic_DNA"/>
</dbReference>
<dbReference type="KEGG" id="pmaw:MACH26_19590"/>
<sequence length="327" mass="38076">MPKARKAQISLEDTPYYHCVSRCVRRAFLCGEDKHTGVSYEHRRQWVQDRIHCLSQVFAIDVCAYAVMSNHTHLVLYIHKELSDNWKTEEVVRRWHQLHKGTLLSQQYLNPQRRQQMVESQLQAVEETANIWRHRLTDISWFMRCLNEYIAREANKEDECTGRFWEGRFKSQALLDEAALAACMAYVDLNPIRAKMAKTPEQSDHTSIQYRINAAKAGKSPKFLMPFAGNIKANMSHGLPFHLTDYLELVDFTGRAILPDKRGAIEQSTPAILERLNLKMAQWQELTTQFEACFHHAAGGESFLEAYRQRHKLKRLRDKNASIRLFG</sequence>
<reference evidence="2" key="1">
    <citation type="submission" date="2023-01" db="EMBL/GenBank/DDBJ databases">
        <title>Complete genome sequence of Planctobacterium marinum strain Dej080120_11.</title>
        <authorList>
            <person name="Ueki S."/>
            <person name="Maruyama F."/>
        </authorList>
    </citation>
    <scope>NUCLEOTIDE SEQUENCE</scope>
    <source>
        <strain evidence="2">Dej080120_11</strain>
    </source>
</reference>
<dbReference type="RefSeq" id="WP_338292455.1">
    <property type="nucleotide sequence ID" value="NZ_AP027272.1"/>
</dbReference>
<dbReference type="GO" id="GO:0006313">
    <property type="term" value="P:DNA transposition"/>
    <property type="evidence" value="ECO:0007669"/>
    <property type="project" value="InterPro"/>
</dbReference>
<evidence type="ECO:0000313" key="3">
    <source>
        <dbReference type="Proteomes" id="UP001333710"/>
    </source>
</evidence>
<dbReference type="Gene3D" id="3.30.70.1290">
    <property type="entry name" value="Transposase IS200-like"/>
    <property type="match status" value="1"/>
</dbReference>
<dbReference type="GO" id="GO:0004803">
    <property type="term" value="F:transposase activity"/>
    <property type="evidence" value="ECO:0007669"/>
    <property type="project" value="InterPro"/>
</dbReference>
<dbReference type="SMART" id="SM01321">
    <property type="entry name" value="Y1_Tnp"/>
    <property type="match status" value="1"/>
</dbReference>
<dbReference type="AlphaFoldDB" id="A0AA48KQF3"/>
<proteinExistence type="predicted"/>
<dbReference type="InterPro" id="IPR036515">
    <property type="entry name" value="Transposase_17_sf"/>
</dbReference>
<dbReference type="Proteomes" id="UP001333710">
    <property type="component" value="Chromosome"/>
</dbReference>
<dbReference type="SUPFAM" id="SSF143422">
    <property type="entry name" value="Transposase IS200-like"/>
    <property type="match status" value="1"/>
</dbReference>
<protein>
    <submittedName>
        <fullName evidence="2">Transposase</fullName>
    </submittedName>
</protein>
<organism evidence="2 3">
    <name type="scientific">Planctobacterium marinum</name>
    <dbReference type="NCBI Taxonomy" id="1631968"/>
    <lineage>
        <taxon>Bacteria</taxon>
        <taxon>Pseudomonadati</taxon>
        <taxon>Pseudomonadota</taxon>
        <taxon>Gammaproteobacteria</taxon>
        <taxon>Alteromonadales</taxon>
        <taxon>Alteromonadaceae</taxon>
        <taxon>Planctobacterium</taxon>
    </lineage>
</organism>
<accession>A0AA48KQF3</accession>
<evidence type="ECO:0000259" key="1">
    <source>
        <dbReference type="SMART" id="SM01321"/>
    </source>
</evidence>
<name>A0AA48KQF3_9ALTE</name>
<evidence type="ECO:0000313" key="2">
    <source>
        <dbReference type="EMBL" id="BDX06438.1"/>
    </source>
</evidence>
<dbReference type="PANTHER" id="PTHR34322:SF2">
    <property type="entry name" value="TRANSPOSASE IS200-LIKE DOMAIN-CONTAINING PROTEIN"/>
    <property type="match status" value="1"/>
</dbReference>
<dbReference type="GO" id="GO:0003677">
    <property type="term" value="F:DNA binding"/>
    <property type="evidence" value="ECO:0007669"/>
    <property type="project" value="InterPro"/>
</dbReference>